<gene>
    <name evidence="3" type="ORF">EZJ58_1791</name>
</gene>
<evidence type="ECO:0000313" key="3">
    <source>
        <dbReference type="EMBL" id="TCL03712.1"/>
    </source>
</evidence>
<evidence type="ECO:0000313" key="4">
    <source>
        <dbReference type="Proteomes" id="UP000294555"/>
    </source>
</evidence>
<dbReference type="InterPro" id="IPR027417">
    <property type="entry name" value="P-loop_NTPase"/>
</dbReference>
<reference evidence="3 4" key="1">
    <citation type="submission" date="2019-02" db="EMBL/GenBank/DDBJ databases">
        <title>Investigation of anaerobic lignin degradation for improved lignocellulosic biofuels.</title>
        <authorList>
            <person name="Deangelis K."/>
        </authorList>
    </citation>
    <scope>NUCLEOTIDE SEQUENCE [LARGE SCALE GENOMIC DNA]</scope>
    <source>
        <strain evidence="3 4">159R</strain>
    </source>
</reference>
<dbReference type="InterPro" id="IPR022532">
    <property type="entry name" value="DUF3696"/>
</dbReference>
<dbReference type="AlphaFoldDB" id="A0A4R1N925"/>
<dbReference type="SUPFAM" id="SSF52540">
    <property type="entry name" value="P-loop containing nucleoside triphosphate hydrolases"/>
    <property type="match status" value="1"/>
</dbReference>
<dbReference type="Proteomes" id="UP000294555">
    <property type="component" value="Unassembled WGS sequence"/>
</dbReference>
<evidence type="ECO:0000259" key="2">
    <source>
        <dbReference type="Pfam" id="PF13175"/>
    </source>
</evidence>
<dbReference type="Pfam" id="PF12476">
    <property type="entry name" value="DUF3696"/>
    <property type="match status" value="1"/>
</dbReference>
<dbReference type="RefSeq" id="WP_132922556.1">
    <property type="nucleotide sequence ID" value="NZ_SJOI01000001.1"/>
</dbReference>
<dbReference type="EMBL" id="SJOI01000001">
    <property type="protein sequence ID" value="TCL03712.1"/>
    <property type="molecule type" value="Genomic_DNA"/>
</dbReference>
<organism evidence="3 4">
    <name type="scientific">Sodalis ligni</name>
    <dbReference type="NCBI Taxonomy" id="2697027"/>
    <lineage>
        <taxon>Bacteria</taxon>
        <taxon>Pseudomonadati</taxon>
        <taxon>Pseudomonadota</taxon>
        <taxon>Gammaproteobacteria</taxon>
        <taxon>Enterobacterales</taxon>
        <taxon>Bruguierivoracaceae</taxon>
        <taxon>Sodalis</taxon>
    </lineage>
</organism>
<dbReference type="Gene3D" id="3.40.50.300">
    <property type="entry name" value="P-loop containing nucleotide triphosphate hydrolases"/>
    <property type="match status" value="1"/>
</dbReference>
<feature type="domain" description="Endonuclease GajA/Old nuclease/RecF-like AAA" evidence="2">
    <location>
        <begin position="1"/>
        <end position="558"/>
    </location>
</feature>
<dbReference type="Pfam" id="PF13175">
    <property type="entry name" value="AAA_15"/>
    <property type="match status" value="1"/>
</dbReference>
<sequence>MIRDIRLENFKSIKKCSTIKLFPFSILCGANSCGKSSLIQSILMLSQTFSARLFTDSVSLNAHLIQLGSFSDILSHDADKEEVSMVIRIDKLEDEFIDFFDEIKIEFSFGLDLKNNDINNLYHPLLTKSIVTLSKIIDGENIESSIIINRNQNSEKDFKTGNLNEFKVIELPTFVRTELTKNFPGYKIIGCEKRGVIPTSIYIEYDHTKKISTRVLDFLVNQDFYKMLARKNYITKETNPTIPNVVLRKIKKLIEDELDYEKLNFIFPVKIKKYLTQNTFEEKELINLLMQQQHENVLILMPESIVSQKNLSFPEWHKHLASLSNNHRKIIIDSINKNSASLREIWYDNSKPERKTEIYELKHFIQAARYLEKYFTYKLKYLGPLRNEPQAIYPSIGLNDPTDVGLKGQFSAAILHINKLKNIIYPSPERFESYSPFDEGNINFKRGPLIEACLEWLSYLGVVDELDTADKGKFGYELNVKTSQSDHWQDLTHVGVGVSQVLPIVLICLLSEPGDVLIFEQPELHLHPKVQTRLSDFFIAMSLFKRQCIIETHSEYMINRLRFRIAQADNDLINKAISVIFIHKESGNSMFKNIEISKYGAIPDWPDEFFDQTQQEVEKILVEGSRKRRTERMSRQ</sequence>
<dbReference type="PANTHER" id="PTHR43581:SF2">
    <property type="entry name" value="EXCINUCLEASE ATPASE SUBUNIT"/>
    <property type="match status" value="1"/>
</dbReference>
<dbReference type="OrthoDB" id="3322489at2"/>
<feature type="domain" description="DUF3696" evidence="1">
    <location>
        <begin position="576"/>
        <end position="619"/>
    </location>
</feature>
<accession>A0A4R1N925</accession>
<dbReference type="PANTHER" id="PTHR43581">
    <property type="entry name" value="ATP/GTP PHOSPHATASE"/>
    <property type="match status" value="1"/>
</dbReference>
<evidence type="ECO:0000259" key="1">
    <source>
        <dbReference type="Pfam" id="PF12476"/>
    </source>
</evidence>
<proteinExistence type="predicted"/>
<comment type="caution">
    <text evidence="3">The sequence shown here is derived from an EMBL/GenBank/DDBJ whole genome shotgun (WGS) entry which is preliminary data.</text>
</comment>
<dbReference type="InterPro" id="IPR051396">
    <property type="entry name" value="Bact_Antivir_Def_Nuclease"/>
</dbReference>
<name>A0A4R1N925_9GAMM</name>
<protein>
    <submittedName>
        <fullName evidence="3">Putative ATPase</fullName>
    </submittedName>
</protein>
<keyword evidence="4" id="KW-1185">Reference proteome</keyword>
<dbReference type="InterPro" id="IPR041685">
    <property type="entry name" value="AAA_GajA/Old/RecF-like"/>
</dbReference>